<feature type="domain" description="Pru" evidence="8">
    <location>
        <begin position="9"/>
        <end position="121"/>
    </location>
</feature>
<dbReference type="InterPro" id="IPR044867">
    <property type="entry name" value="DEUBAD_dom"/>
</dbReference>
<dbReference type="EnsemblPlants" id="Bo3g041810.1">
    <property type="protein sequence ID" value="Bo3g041810.1"/>
    <property type="gene ID" value="Bo3g041810"/>
</dbReference>
<dbReference type="Gene3D" id="2.30.29.70">
    <property type="entry name" value="Proteasomal ubiquitin receptor Rpn13/ADRM1"/>
    <property type="match status" value="1"/>
</dbReference>
<protein>
    <submittedName>
        <fullName evidence="9">Uncharacterized protein</fullName>
    </submittedName>
</protein>
<dbReference type="InterPro" id="IPR006773">
    <property type="entry name" value="Rpn13/ADRM1"/>
</dbReference>
<dbReference type="eggNOG" id="KOG3037">
    <property type="taxonomic scope" value="Eukaryota"/>
</dbReference>
<comment type="subcellular location">
    <subcellularLocation>
        <location evidence="2">Cytoplasm</location>
    </subcellularLocation>
    <subcellularLocation>
        <location evidence="1">Nucleus</location>
    </subcellularLocation>
</comment>
<evidence type="ECO:0000256" key="3">
    <source>
        <dbReference type="ARBA" id="ARBA00022490"/>
    </source>
</evidence>
<dbReference type="InterPro" id="IPR038633">
    <property type="entry name" value="Rpn13/ADRM1_Pru_sf"/>
</dbReference>
<dbReference type="Gene3D" id="1.10.2020.20">
    <property type="match status" value="1"/>
</dbReference>
<dbReference type="Gramene" id="Bo3g041810.1">
    <property type="protein sequence ID" value="Bo3g041810.1"/>
    <property type="gene ID" value="Bo3g041810"/>
</dbReference>
<reference evidence="9 10" key="1">
    <citation type="journal article" date="2014" name="Genome Biol.">
        <title>Transcriptome and methylome profiling reveals relics of genome dominance in the mesopolyploid Brassica oleracea.</title>
        <authorList>
            <person name="Parkin I.A."/>
            <person name="Koh C."/>
            <person name="Tang H."/>
            <person name="Robinson S.J."/>
            <person name="Kagale S."/>
            <person name="Clarke W.E."/>
            <person name="Town C.D."/>
            <person name="Nixon J."/>
            <person name="Krishnakumar V."/>
            <person name="Bidwell S.L."/>
            <person name="Denoeud F."/>
            <person name="Belcram H."/>
            <person name="Links M.G."/>
            <person name="Just J."/>
            <person name="Clarke C."/>
            <person name="Bender T."/>
            <person name="Huebert T."/>
            <person name="Mason A.S."/>
            <person name="Pires J.C."/>
            <person name="Barker G."/>
            <person name="Moore J."/>
            <person name="Walley P.G."/>
            <person name="Manoli S."/>
            <person name="Batley J."/>
            <person name="Edwards D."/>
            <person name="Nelson M.N."/>
            <person name="Wang X."/>
            <person name="Paterson A.H."/>
            <person name="King G."/>
            <person name="Bancroft I."/>
            <person name="Chalhoub B."/>
            <person name="Sharpe A.G."/>
        </authorList>
    </citation>
    <scope>NUCLEOTIDE SEQUENCE</scope>
    <source>
        <strain evidence="9 10">cv. TO1000</strain>
    </source>
</reference>
<name>A0A0D3B7F8_BRAOL</name>
<keyword evidence="5" id="KW-0539">Nucleus</keyword>
<dbReference type="InterPro" id="IPR038108">
    <property type="entry name" value="RPN13_DEUBAD_sf"/>
</dbReference>
<dbReference type="PANTHER" id="PTHR12225">
    <property type="entry name" value="ADHESION REGULATING MOLECULE 1 110 KDA CELL MEMBRANE GLYCOPROTEIN"/>
    <property type="match status" value="1"/>
</dbReference>
<dbReference type="GO" id="GO:0070628">
    <property type="term" value="F:proteasome binding"/>
    <property type="evidence" value="ECO:0007669"/>
    <property type="project" value="TreeGrafter"/>
</dbReference>
<dbReference type="OMA" id="NAHSDLM"/>
<dbReference type="GO" id="GO:0061133">
    <property type="term" value="F:endopeptidase activator activity"/>
    <property type="evidence" value="ECO:0007669"/>
    <property type="project" value="TreeGrafter"/>
</dbReference>
<dbReference type="STRING" id="109376.A0A0D3B7F8"/>
<proteinExistence type="predicted"/>
<evidence type="ECO:0000256" key="2">
    <source>
        <dbReference type="ARBA" id="ARBA00004496"/>
    </source>
</evidence>
<evidence type="ECO:0000259" key="7">
    <source>
        <dbReference type="PROSITE" id="PS51916"/>
    </source>
</evidence>
<dbReference type="PROSITE" id="PS51916">
    <property type="entry name" value="DEUBAD"/>
    <property type="match status" value="1"/>
</dbReference>
<dbReference type="CDD" id="cd13314">
    <property type="entry name" value="PH_Rpn13"/>
    <property type="match status" value="1"/>
</dbReference>
<evidence type="ECO:0000313" key="10">
    <source>
        <dbReference type="Proteomes" id="UP000032141"/>
    </source>
</evidence>
<keyword evidence="3" id="KW-0963">Cytoplasm</keyword>
<accession>A0A0D3B7F8</accession>
<feature type="region of interest" description="Disordered" evidence="6">
    <location>
        <begin position="364"/>
        <end position="453"/>
    </location>
</feature>
<dbReference type="GO" id="GO:0008541">
    <property type="term" value="C:proteasome regulatory particle, lid subcomplex"/>
    <property type="evidence" value="ECO:0007669"/>
    <property type="project" value="TreeGrafter"/>
</dbReference>
<dbReference type="HOGENOM" id="CLU_604630_0_0_1"/>
<sequence>MSSSEAFPVVQEIMLEFRAGKMSLQGTRVVPDARKGLVRIARGEEGLVHFQWLDRTLNAVEDDQIVFPDEAIFEKVNQSSDRVYILKFNSDDRKLFLWLQEPRAEGDADICSAVNQYLNQPLEFGEGDAVAIPEEVEEIAEDDVSSRAGNLVIPNVSTEVSDVSSSSGPVKLADLQRILNNLSSGPAGITEDEDEGLVLGDILKPELITPLLEMLPVQERLSSHLPEGHCRAEDILELLQSPPFRQQVDAFTYVLRTGQIDLTQFGIDPSKYKFTVISFLEALEDSVSSQSNDAMDENLKFGRCLSTVQARLLRFCLARNVKKLWGDEAWICSLLDSKLKLTEFNFTSKHQSFTISHIFEKHQRPPLPSFAEQRSNNQPGEDMPRAGAVSSKRSGEITGEASKNTGASDRLGIVEGGDADPPIQSDEAVFVDSTTTNEPPTDDVREGKKPRRA</sequence>
<dbReference type="PANTHER" id="PTHR12225:SF0">
    <property type="entry name" value="PROTEASOMAL UBIQUITIN RECEPTOR ADRM1"/>
    <property type="match status" value="1"/>
</dbReference>
<dbReference type="PROSITE" id="PS51917">
    <property type="entry name" value="PRU"/>
    <property type="match status" value="1"/>
</dbReference>
<evidence type="ECO:0000256" key="1">
    <source>
        <dbReference type="ARBA" id="ARBA00004123"/>
    </source>
</evidence>
<dbReference type="InterPro" id="IPR032368">
    <property type="entry name" value="RPN13_DEUBAD"/>
</dbReference>
<evidence type="ECO:0000256" key="5">
    <source>
        <dbReference type="ARBA" id="ARBA00023242"/>
    </source>
</evidence>
<dbReference type="Proteomes" id="UP000032141">
    <property type="component" value="Chromosome C3"/>
</dbReference>
<dbReference type="FunFam" id="2.30.29.70:FF:000001">
    <property type="entry name" value="Proteasomal ubiquitin receptor ADRM1"/>
    <property type="match status" value="1"/>
</dbReference>
<evidence type="ECO:0000313" key="9">
    <source>
        <dbReference type="EnsemblPlants" id="Bo3g041810.1"/>
    </source>
</evidence>
<feature type="domain" description="DEUBAD" evidence="7">
    <location>
        <begin position="190"/>
        <end position="293"/>
    </location>
</feature>
<reference evidence="9" key="2">
    <citation type="submission" date="2015-03" db="UniProtKB">
        <authorList>
            <consortium name="EnsemblPlants"/>
        </authorList>
    </citation>
    <scope>IDENTIFICATION</scope>
</reference>
<evidence type="ECO:0000259" key="8">
    <source>
        <dbReference type="PROSITE" id="PS51917"/>
    </source>
</evidence>
<dbReference type="Pfam" id="PF16550">
    <property type="entry name" value="RPN13_C"/>
    <property type="match status" value="1"/>
</dbReference>
<dbReference type="Pfam" id="PF04683">
    <property type="entry name" value="Rpn13_ADRM1_Pru"/>
    <property type="match status" value="1"/>
</dbReference>
<dbReference type="GO" id="GO:0005737">
    <property type="term" value="C:cytoplasm"/>
    <property type="evidence" value="ECO:0007669"/>
    <property type="project" value="UniProtKB-SubCell"/>
</dbReference>
<evidence type="ECO:0000256" key="4">
    <source>
        <dbReference type="ARBA" id="ARBA00022942"/>
    </source>
</evidence>
<keyword evidence="10" id="KW-1185">Reference proteome</keyword>
<dbReference type="AlphaFoldDB" id="A0A0D3B7F8"/>
<dbReference type="InterPro" id="IPR044868">
    <property type="entry name" value="Rpn13/ADRM1_Pru"/>
</dbReference>
<organism evidence="9 10">
    <name type="scientific">Brassica oleracea var. oleracea</name>
    <dbReference type="NCBI Taxonomy" id="109376"/>
    <lineage>
        <taxon>Eukaryota</taxon>
        <taxon>Viridiplantae</taxon>
        <taxon>Streptophyta</taxon>
        <taxon>Embryophyta</taxon>
        <taxon>Tracheophyta</taxon>
        <taxon>Spermatophyta</taxon>
        <taxon>Magnoliopsida</taxon>
        <taxon>eudicotyledons</taxon>
        <taxon>Gunneridae</taxon>
        <taxon>Pentapetalae</taxon>
        <taxon>rosids</taxon>
        <taxon>malvids</taxon>
        <taxon>Brassicales</taxon>
        <taxon>Brassicaceae</taxon>
        <taxon>Brassiceae</taxon>
        <taxon>Brassica</taxon>
    </lineage>
</organism>
<evidence type="ECO:0000256" key="6">
    <source>
        <dbReference type="SAM" id="MobiDB-lite"/>
    </source>
</evidence>
<dbReference type="GO" id="GO:0005634">
    <property type="term" value="C:nucleus"/>
    <property type="evidence" value="ECO:0007669"/>
    <property type="project" value="UniProtKB-SubCell"/>
</dbReference>
<dbReference type="FunFam" id="1.10.2020.20:FF:000002">
    <property type="entry name" value="26S proteasome regulatory subunit RPN13"/>
    <property type="match status" value="1"/>
</dbReference>
<keyword evidence="4" id="KW-0647">Proteasome</keyword>